<evidence type="ECO:0000313" key="3">
    <source>
        <dbReference type="Proteomes" id="UP001049176"/>
    </source>
</evidence>
<dbReference type="AlphaFoldDB" id="A0A9P7URL8"/>
<feature type="compositionally biased region" description="Polar residues" evidence="1">
    <location>
        <begin position="86"/>
        <end position="96"/>
    </location>
</feature>
<reference evidence="2" key="1">
    <citation type="journal article" date="2021" name="Genome Biol. Evol.">
        <title>The assembled and annotated genome of the fairy-ring fungus Marasmius oreades.</title>
        <authorList>
            <person name="Hiltunen M."/>
            <person name="Ament-Velasquez S.L."/>
            <person name="Johannesson H."/>
        </authorList>
    </citation>
    <scope>NUCLEOTIDE SEQUENCE</scope>
    <source>
        <strain evidence="2">03SP1</strain>
    </source>
</reference>
<sequence length="167" mass="18558">MDIAIPLHTGPLDSEISVERTSPLQVQVKNLVSPQRVFADPELMGECPKDLSVLSLVMHLGVTVNEDKRKGPPFEIVTTPKGGNTPAGNTHSSAKSTPADIERHHYCIILYGCTNKTYSCIGNNGATYETLLRRLIPLHDYPRTHKPEFVKAVKALKHSLYTQNQDW</sequence>
<organism evidence="2 3">
    <name type="scientific">Marasmius oreades</name>
    <name type="common">fairy-ring Marasmius</name>
    <dbReference type="NCBI Taxonomy" id="181124"/>
    <lineage>
        <taxon>Eukaryota</taxon>
        <taxon>Fungi</taxon>
        <taxon>Dikarya</taxon>
        <taxon>Basidiomycota</taxon>
        <taxon>Agaricomycotina</taxon>
        <taxon>Agaricomycetes</taxon>
        <taxon>Agaricomycetidae</taxon>
        <taxon>Agaricales</taxon>
        <taxon>Marasmiineae</taxon>
        <taxon>Marasmiaceae</taxon>
        <taxon>Marasmius</taxon>
    </lineage>
</organism>
<keyword evidence="3" id="KW-1185">Reference proteome</keyword>
<accession>A0A9P7URL8</accession>
<name>A0A9P7URL8_9AGAR</name>
<gene>
    <name evidence="2" type="ORF">E1B28_011009</name>
</gene>
<evidence type="ECO:0000256" key="1">
    <source>
        <dbReference type="SAM" id="MobiDB-lite"/>
    </source>
</evidence>
<dbReference type="RefSeq" id="XP_043005784.1">
    <property type="nucleotide sequence ID" value="XM_043156000.1"/>
</dbReference>
<dbReference type="Proteomes" id="UP001049176">
    <property type="component" value="Chromosome 7"/>
</dbReference>
<comment type="caution">
    <text evidence="2">The sequence shown here is derived from an EMBL/GenBank/DDBJ whole genome shotgun (WGS) entry which is preliminary data.</text>
</comment>
<protein>
    <submittedName>
        <fullName evidence="2">Uncharacterized protein</fullName>
    </submittedName>
</protein>
<dbReference type="KEGG" id="more:E1B28_011009"/>
<feature type="region of interest" description="Disordered" evidence="1">
    <location>
        <begin position="71"/>
        <end position="96"/>
    </location>
</feature>
<proteinExistence type="predicted"/>
<evidence type="ECO:0000313" key="2">
    <source>
        <dbReference type="EMBL" id="KAG7089314.1"/>
    </source>
</evidence>
<dbReference type="GeneID" id="66080084"/>
<dbReference type="EMBL" id="CM032187">
    <property type="protein sequence ID" value="KAG7089314.1"/>
    <property type="molecule type" value="Genomic_DNA"/>
</dbReference>